<evidence type="ECO:0008006" key="3">
    <source>
        <dbReference type="Google" id="ProtNLM"/>
    </source>
</evidence>
<organism evidence="1 2">
    <name type="scientific">Cyanobium gracile UHCC 0139</name>
    <dbReference type="NCBI Taxonomy" id="3110308"/>
    <lineage>
        <taxon>Bacteria</taxon>
        <taxon>Bacillati</taxon>
        <taxon>Cyanobacteriota</taxon>
        <taxon>Cyanophyceae</taxon>
        <taxon>Synechococcales</taxon>
        <taxon>Prochlorococcaceae</taxon>
        <taxon>Cyanobium</taxon>
    </lineage>
</organism>
<evidence type="ECO:0000313" key="1">
    <source>
        <dbReference type="EMBL" id="MEA5389735.1"/>
    </source>
</evidence>
<name>A0ABU5RPL0_9CYAN</name>
<dbReference type="Proteomes" id="UP001304461">
    <property type="component" value="Unassembled WGS sequence"/>
</dbReference>
<gene>
    <name evidence="1" type="ORF">VB738_00545</name>
</gene>
<protein>
    <recommendedName>
        <fullName evidence="3">PEP-CTERM sorting domain-containing protein</fullName>
    </recommendedName>
</protein>
<evidence type="ECO:0000313" key="2">
    <source>
        <dbReference type="Proteomes" id="UP001304461"/>
    </source>
</evidence>
<accession>A0ABU5RPL0</accession>
<reference evidence="1 2" key="1">
    <citation type="submission" date="2023-12" db="EMBL/GenBank/DDBJ databases">
        <title>Baltic Sea Cyanobacteria.</title>
        <authorList>
            <person name="Delbaje E."/>
            <person name="Fewer D.P."/>
            <person name="Shishido T.K."/>
        </authorList>
    </citation>
    <scope>NUCLEOTIDE SEQUENCE [LARGE SCALE GENOMIC DNA]</scope>
    <source>
        <strain evidence="1 2">UHCC 0139</strain>
    </source>
</reference>
<comment type="caution">
    <text evidence="1">The sequence shown here is derived from an EMBL/GenBank/DDBJ whole genome shotgun (WGS) entry which is preliminary data.</text>
</comment>
<dbReference type="EMBL" id="JAYGHX010000001">
    <property type="protein sequence ID" value="MEA5389735.1"/>
    <property type="molecule type" value="Genomic_DNA"/>
</dbReference>
<sequence>MRATAKTPLRLLGGLTGVGLAALVGPVGLASPAMARTAFDVVFDSGIAGTSFYNTGVKGRMSFDFRKDPGDGNTYTLDLGITNTSPASGPSSGTLVGFAFNEPLRDNGSEAISLLSYNPLDSGFGRVFGGVNNTTPNQRSRGVRVAEDKWLEITGSATAPYAPFANFDFCARMSSTDGCHGGSGSTGIGGGSTVNVQFQLRANDASIATADQVAERFYNLFNSFDPGDRWSKAQIALRFQNVKKPNGHKESGGEKVTGAAFWRVPDEGPTNEVPGPLPILGSAAAFGWSRKMRRRIRYSSSRNITKS</sequence>
<dbReference type="RefSeq" id="WP_323303873.1">
    <property type="nucleotide sequence ID" value="NZ_JAYGHX010000001.1"/>
</dbReference>
<proteinExistence type="predicted"/>
<keyword evidence="2" id="KW-1185">Reference proteome</keyword>